<feature type="compositionally biased region" description="Basic and acidic residues" evidence="1">
    <location>
        <begin position="408"/>
        <end position="417"/>
    </location>
</feature>
<protein>
    <recommendedName>
        <fullName evidence="5">DNA/pantothenate metabolism flavoprotein C-terminal domain-containing protein</fullName>
    </recommendedName>
</protein>
<feature type="compositionally biased region" description="Gly residues" evidence="1">
    <location>
        <begin position="323"/>
        <end position="333"/>
    </location>
</feature>
<dbReference type="PANTHER" id="PTHR12290">
    <property type="entry name" value="CORNICHON-RELATED"/>
    <property type="match status" value="1"/>
</dbReference>
<name>A0ABD3QS76_9STRA</name>
<evidence type="ECO:0000313" key="4">
    <source>
        <dbReference type="Proteomes" id="UP001530315"/>
    </source>
</evidence>
<dbReference type="Proteomes" id="UP001530315">
    <property type="component" value="Unassembled WGS sequence"/>
</dbReference>
<keyword evidence="2" id="KW-1133">Transmembrane helix</keyword>
<organism evidence="3 4">
    <name type="scientific">Stephanodiscus triporus</name>
    <dbReference type="NCBI Taxonomy" id="2934178"/>
    <lineage>
        <taxon>Eukaryota</taxon>
        <taxon>Sar</taxon>
        <taxon>Stramenopiles</taxon>
        <taxon>Ochrophyta</taxon>
        <taxon>Bacillariophyta</taxon>
        <taxon>Coscinodiscophyceae</taxon>
        <taxon>Thalassiosirophycidae</taxon>
        <taxon>Stephanodiscales</taxon>
        <taxon>Stephanodiscaceae</taxon>
        <taxon>Stephanodiscus</taxon>
    </lineage>
</organism>
<dbReference type="AlphaFoldDB" id="A0ABD3QS76"/>
<gene>
    <name evidence="3" type="ORF">ACHAW5_001981</name>
</gene>
<comment type="caution">
    <text evidence="3">The sequence shown here is derived from an EMBL/GenBank/DDBJ whole genome shotgun (WGS) entry which is preliminary data.</text>
</comment>
<dbReference type="Gene3D" id="3.40.50.10300">
    <property type="entry name" value="CoaB-like"/>
    <property type="match status" value="2"/>
</dbReference>
<keyword evidence="4" id="KW-1185">Reference proteome</keyword>
<accession>A0ABD3QS76</accession>
<sequence>MRDDDAHAPSHDDDDERLKLRLADFVSLHVSRKSPIALVTSGGTLAPLESEMVRYLDNFSTGTRGAIAVEELAGGPPTFEGLGRLFDCRRRRRGGGGRGDRRRGDDGPALHPDLVDSSVLRSALRERDVVVSRRALLTVEFRSVDEYLRALRLCSTALGACGSWGLAYLAAAVSDFHVPAGRRSAHKIQSRDYGTVVGSSSSSSTTATAAAMIAGGYDGEGGGEEEAMRINPDGTLSLTLYPVPKAMPELRRIWCPEAYVVSFKLETDPTILREKSALAMERSGVHLVVGNVLSTRYERVFVMSRAVEEDEGGCDVVMDPMGGGDGGDGGGCATGSDDPPPGDTYRVREIAADATAGGPSSSGGKVGGIDALESATIEYVTTRHFRHICASGVPPPDRVVRGNTEARAASHDGRSDDDERWRLRREMLMTRASEVAWNVFGSALGVALSYGIFRMLHGRQHFGMD</sequence>
<feature type="region of interest" description="Disordered" evidence="1">
    <location>
        <begin position="396"/>
        <end position="417"/>
    </location>
</feature>
<evidence type="ECO:0008006" key="5">
    <source>
        <dbReference type="Google" id="ProtNLM"/>
    </source>
</evidence>
<evidence type="ECO:0000256" key="1">
    <source>
        <dbReference type="SAM" id="MobiDB-lite"/>
    </source>
</evidence>
<keyword evidence="2" id="KW-0472">Membrane</keyword>
<dbReference type="SUPFAM" id="SSF102645">
    <property type="entry name" value="CoaB-like"/>
    <property type="match status" value="1"/>
</dbReference>
<feature type="region of interest" description="Disordered" evidence="1">
    <location>
        <begin position="323"/>
        <end position="343"/>
    </location>
</feature>
<dbReference type="InterPro" id="IPR035929">
    <property type="entry name" value="CoaB-like_sf"/>
</dbReference>
<reference evidence="3 4" key="1">
    <citation type="submission" date="2024-10" db="EMBL/GenBank/DDBJ databases">
        <title>Updated reference genomes for cyclostephanoid diatoms.</title>
        <authorList>
            <person name="Roberts W.R."/>
            <person name="Alverson A.J."/>
        </authorList>
    </citation>
    <scope>NUCLEOTIDE SEQUENCE [LARGE SCALE GENOMIC DNA]</scope>
    <source>
        <strain evidence="3 4">AJA276-08</strain>
    </source>
</reference>
<evidence type="ECO:0000256" key="2">
    <source>
        <dbReference type="SAM" id="Phobius"/>
    </source>
</evidence>
<evidence type="ECO:0000313" key="3">
    <source>
        <dbReference type="EMBL" id="KAL3803117.1"/>
    </source>
</evidence>
<keyword evidence="2" id="KW-0812">Transmembrane</keyword>
<dbReference type="EMBL" id="JALLAZ020000123">
    <property type="protein sequence ID" value="KAL3803117.1"/>
    <property type="molecule type" value="Genomic_DNA"/>
</dbReference>
<feature type="transmembrane region" description="Helical" evidence="2">
    <location>
        <begin position="435"/>
        <end position="453"/>
    </location>
</feature>
<proteinExistence type="predicted"/>